<name>A0A0L8IGC0_OCTBM</name>
<dbReference type="PANTHER" id="PTHR11616:SF240">
    <property type="entry name" value="BLOATED TUBULES, ISOFORM B-RELATED"/>
    <property type="match status" value="1"/>
</dbReference>
<evidence type="ECO:0000256" key="1">
    <source>
        <dbReference type="ARBA" id="ARBA00004141"/>
    </source>
</evidence>
<protein>
    <recommendedName>
        <fullName evidence="10">Transporter</fullName>
    </recommendedName>
</protein>
<dbReference type="AlphaFoldDB" id="A0A0L8IGC0"/>
<dbReference type="GO" id="GO:0015375">
    <property type="term" value="F:glycine:sodium symporter activity"/>
    <property type="evidence" value="ECO:0007669"/>
    <property type="project" value="TreeGrafter"/>
</dbReference>
<feature type="transmembrane region" description="Helical" evidence="8">
    <location>
        <begin position="355"/>
        <end position="374"/>
    </location>
</feature>
<keyword evidence="4 8" id="KW-1133">Transmembrane helix</keyword>
<dbReference type="GO" id="GO:0046872">
    <property type="term" value="F:metal ion binding"/>
    <property type="evidence" value="ECO:0007669"/>
    <property type="project" value="UniProtKB-KW"/>
</dbReference>
<feature type="compositionally biased region" description="Basic and acidic residues" evidence="7">
    <location>
        <begin position="893"/>
        <end position="903"/>
    </location>
</feature>
<accession>A0A0L8IGC0</accession>
<dbReference type="PRINTS" id="PR00176">
    <property type="entry name" value="NANEUSMPORT"/>
</dbReference>
<evidence type="ECO:0000256" key="3">
    <source>
        <dbReference type="ARBA" id="ARBA00022692"/>
    </source>
</evidence>
<feature type="compositionally biased region" description="Polar residues" evidence="7">
    <location>
        <begin position="1048"/>
        <end position="1170"/>
    </location>
</feature>
<comment type="subcellular location">
    <subcellularLocation>
        <location evidence="1">Membrane</location>
        <topology evidence="1">Multi-pass membrane protein</topology>
    </subcellularLocation>
</comment>
<dbReference type="InterPro" id="IPR037272">
    <property type="entry name" value="SNS_sf"/>
</dbReference>
<feature type="region of interest" description="Disordered" evidence="7">
    <location>
        <begin position="1208"/>
        <end position="1238"/>
    </location>
</feature>
<keyword evidence="2" id="KW-0813">Transport</keyword>
<feature type="transmembrane region" description="Helical" evidence="8">
    <location>
        <begin position="98"/>
        <end position="118"/>
    </location>
</feature>
<feature type="binding site" evidence="6">
    <location>
        <position position="154"/>
    </location>
    <ligand>
        <name>Na(+)</name>
        <dbReference type="ChEBI" id="CHEBI:29101"/>
        <label>1</label>
    </ligand>
</feature>
<dbReference type="PANTHER" id="PTHR11616">
    <property type="entry name" value="SODIUM/CHLORIDE DEPENDENT TRANSPORTER"/>
    <property type="match status" value="1"/>
</dbReference>
<feature type="transmembrane region" description="Helical" evidence="8">
    <location>
        <begin position="317"/>
        <end position="334"/>
    </location>
</feature>
<evidence type="ECO:0008006" key="10">
    <source>
        <dbReference type="Google" id="ProtNLM"/>
    </source>
</evidence>
<reference evidence="9" key="1">
    <citation type="submission" date="2015-07" db="EMBL/GenBank/DDBJ databases">
        <title>MeaNS - Measles Nucleotide Surveillance Program.</title>
        <authorList>
            <person name="Tran T."/>
            <person name="Druce J."/>
        </authorList>
    </citation>
    <scope>NUCLEOTIDE SEQUENCE</scope>
    <source>
        <strain evidence="9">UCB-OBI-ISO-001</strain>
        <tissue evidence="9">Gonad</tissue>
    </source>
</reference>
<evidence type="ECO:0000313" key="9">
    <source>
        <dbReference type="EMBL" id="KOG00547.1"/>
    </source>
</evidence>
<feature type="transmembrane region" description="Helical" evidence="8">
    <location>
        <begin position="180"/>
        <end position="204"/>
    </location>
</feature>
<evidence type="ECO:0000256" key="8">
    <source>
        <dbReference type="SAM" id="Phobius"/>
    </source>
</evidence>
<dbReference type="KEGG" id="obi:106884409"/>
<keyword evidence="5 8" id="KW-0472">Membrane</keyword>
<evidence type="ECO:0000256" key="5">
    <source>
        <dbReference type="ARBA" id="ARBA00023136"/>
    </source>
</evidence>
<dbReference type="OrthoDB" id="6065466at2759"/>
<feature type="region of interest" description="Disordered" evidence="7">
    <location>
        <begin position="887"/>
        <end position="917"/>
    </location>
</feature>
<dbReference type="EMBL" id="KQ415782">
    <property type="protein sequence ID" value="KOG00547.1"/>
    <property type="molecule type" value="Genomic_DNA"/>
</dbReference>
<organism evidence="9">
    <name type="scientific">Octopus bimaculoides</name>
    <name type="common">California two-spotted octopus</name>
    <dbReference type="NCBI Taxonomy" id="37653"/>
    <lineage>
        <taxon>Eukaryota</taxon>
        <taxon>Metazoa</taxon>
        <taxon>Spiralia</taxon>
        <taxon>Lophotrochozoa</taxon>
        <taxon>Mollusca</taxon>
        <taxon>Cephalopoda</taxon>
        <taxon>Coleoidea</taxon>
        <taxon>Octopodiformes</taxon>
        <taxon>Octopoda</taxon>
        <taxon>Incirrata</taxon>
        <taxon>Octopodidae</taxon>
        <taxon>Octopus</taxon>
    </lineage>
</organism>
<gene>
    <name evidence="9" type="ORF">OCBIM_22000954mg</name>
</gene>
<feature type="transmembrane region" description="Helical" evidence="8">
    <location>
        <begin position="394"/>
        <end position="417"/>
    </location>
</feature>
<dbReference type="STRING" id="37653.A0A0L8IGC0"/>
<evidence type="ECO:0000256" key="2">
    <source>
        <dbReference type="ARBA" id="ARBA00022448"/>
    </source>
</evidence>
<feature type="transmembrane region" description="Helical" evidence="8">
    <location>
        <begin position="69"/>
        <end position="89"/>
    </location>
</feature>
<sequence>MNNTKEQELNLANISVSTNCMWNASFSLFAEGSSSGSLEANVTFKTPSEEYFYIWVLNTSKSIGQLGTIRWQLALCLLLCWVIVFLCVFKGIKSSGKVVYLIVIFPYIIMFVLLIRGITVDGHLEGIKFYLTPKWEKLKKVHVWGDAAAQVFFSLSLCWGGLSTLSSYNKFHNNIYRDAIFVCLGDSLMSLLAGFSVFAVMGVLGKELNTTVENVVESDVGLAFTAYPAALTYLPAAPLWAILFFLMLVMMGLSTEITVVETVVTAIIDEKIEVLRKKRVTVLFIVCMLLYFMGLPMTTEGGLYILQLMDECTGFPVMIIGICMCVAIAWVYGVKRFCANITHMIQHKVSWFWRILWMGVSPTILLFVLIFSVVDYKPLAEKFVSSAYPYWSDIAAFFIMSVPVISIPFCIITKLIYAEGTFKERIRFLCESEADWGPALEKHWEHIEYVPTVFTCSGSFSGFGVEKLPISSVSGARTYKTQLELHSIKHHGRHKQVMRNADKEPSRQLHLDIRSESMDFLQPQVWNPKDTKDHVEFTTSGIRVPSLSETTSLISLSPKLARNRKQLDMRQRAILNHAYSNPQCNSSAGSTERLTRPLLYEHSDDEIIIVPRNQIKVQMHDVATQTDSRNADLNNANGASWQNVRMSHNSIFSQSSTISLDRTSLHSEHSVSDYRGSMEKVKMADSREELRKSKTLENKMPKCRFSKELALDYAENEGSLRTYEATNGICEVQFEKYPEVMNSADKNKLNQKAAPDIDNFINSVKLDRIKNTEDSQSLPQQDYSFPKLEPNILVEKNDQIVRQKEYRKDTRVASSPVSPTGAKNVENVELKKVTLLKKDKLNVKIDSDPQKCADERMLQKEENIPDKLYKIPNKALKSSIKRKAVPVPQSLEKVSKSSKDKIKPTLGKASSDGLRGKNLFEHKNSNESNIDALTKSSPDNTNLLGENLSNGNTGLKIKSLSGSNANILVMRSPDNPDSSLMKTTSMLVKNSPENNQCILIKNSSKNPTNVLVKKSPESNTYVLIKNSPEHNTNVFSKNSPEHNGRVSVKNSPEHNASVSMKNSPEHNASVSMKNSPEHNASVSMKNSPEHNASVSMKNSPEHNASVSMKNSPEHNASVSMKNSPEHNASVSMKNSPEHNASASMKNSPEHNASASMKNSPEHNASVSMKNSPEHHSVVLFQNSPKHNVSMCDKEPDLEELNQEQIGNHTKTYPSDEVGFTHSTTQSSETSLPNTEDGPAVLEIEVTQMTKL</sequence>
<feature type="region of interest" description="Disordered" evidence="7">
    <location>
        <begin position="1030"/>
        <end position="1170"/>
    </location>
</feature>
<dbReference type="Pfam" id="PF00209">
    <property type="entry name" value="SNF"/>
    <property type="match status" value="1"/>
</dbReference>
<evidence type="ECO:0000256" key="4">
    <source>
        <dbReference type="ARBA" id="ARBA00022989"/>
    </source>
</evidence>
<dbReference type="PROSITE" id="PS50267">
    <property type="entry name" value="NA_NEUROTRAN_SYMP_3"/>
    <property type="match status" value="1"/>
</dbReference>
<feature type="transmembrane region" description="Helical" evidence="8">
    <location>
        <begin position="239"/>
        <end position="268"/>
    </location>
</feature>
<keyword evidence="6" id="KW-0479">Metal-binding</keyword>
<keyword evidence="6" id="KW-0915">Sodium</keyword>
<evidence type="ECO:0000256" key="7">
    <source>
        <dbReference type="SAM" id="MobiDB-lite"/>
    </source>
</evidence>
<dbReference type="SUPFAM" id="SSF161070">
    <property type="entry name" value="SNF-like"/>
    <property type="match status" value="1"/>
</dbReference>
<feature type="transmembrane region" description="Helical" evidence="8">
    <location>
        <begin position="280"/>
        <end position="297"/>
    </location>
</feature>
<proteinExistence type="predicted"/>
<keyword evidence="3 8" id="KW-0812">Transmembrane</keyword>
<evidence type="ECO:0000256" key="6">
    <source>
        <dbReference type="PIRSR" id="PIRSR600175-1"/>
    </source>
</evidence>
<feature type="transmembrane region" description="Helical" evidence="8">
    <location>
        <begin position="147"/>
        <end position="168"/>
    </location>
</feature>
<dbReference type="InterPro" id="IPR000175">
    <property type="entry name" value="Na/ntran_symport"/>
</dbReference>
<dbReference type="GO" id="GO:0005886">
    <property type="term" value="C:plasma membrane"/>
    <property type="evidence" value="ECO:0007669"/>
    <property type="project" value="TreeGrafter"/>
</dbReference>
<feature type="compositionally biased region" description="Polar residues" evidence="7">
    <location>
        <begin position="1220"/>
        <end position="1233"/>
    </location>
</feature>